<proteinExistence type="predicted"/>
<sequence length="81" mass="9194">MRTKPVVTLLVLYCLMRDQHTSSVRNQRLLISHIKVLCTTYRAVLGFIAFRAAAGHYALFAVDHSVLMRTLNAVLIRVILL</sequence>
<dbReference type="WBParaSite" id="HPLM_0001033201-mRNA-1">
    <property type="protein sequence ID" value="HPLM_0001033201-mRNA-1"/>
    <property type="gene ID" value="HPLM_0001033201"/>
</dbReference>
<name>A0A158QNF3_HAEPC</name>
<organism evidence="1">
    <name type="scientific">Haemonchus placei</name>
    <name type="common">Barber's pole worm</name>
    <dbReference type="NCBI Taxonomy" id="6290"/>
    <lineage>
        <taxon>Eukaryota</taxon>
        <taxon>Metazoa</taxon>
        <taxon>Ecdysozoa</taxon>
        <taxon>Nematoda</taxon>
        <taxon>Chromadorea</taxon>
        <taxon>Rhabditida</taxon>
        <taxon>Rhabditina</taxon>
        <taxon>Rhabditomorpha</taxon>
        <taxon>Strongyloidea</taxon>
        <taxon>Trichostrongylidae</taxon>
        <taxon>Haemonchus</taxon>
    </lineage>
</organism>
<dbReference type="AlphaFoldDB" id="A0A158QNF3"/>
<evidence type="ECO:0000313" key="1">
    <source>
        <dbReference type="WBParaSite" id="HPLM_0001033201-mRNA-1"/>
    </source>
</evidence>
<reference evidence="1" key="1">
    <citation type="submission" date="2016-04" db="UniProtKB">
        <authorList>
            <consortium name="WormBaseParasite"/>
        </authorList>
    </citation>
    <scope>IDENTIFICATION</scope>
</reference>
<accession>A0A158QNF3</accession>
<protein>
    <submittedName>
        <fullName evidence="1">Secreted protein</fullName>
    </submittedName>
</protein>